<dbReference type="OrthoDB" id="199771at2759"/>
<feature type="compositionally biased region" description="Acidic residues" evidence="2">
    <location>
        <begin position="192"/>
        <end position="209"/>
    </location>
</feature>
<dbReference type="GO" id="GO:0001731">
    <property type="term" value="P:formation of translation preinitiation complex"/>
    <property type="evidence" value="ECO:0007669"/>
    <property type="project" value="InterPro"/>
</dbReference>
<gene>
    <name evidence="5" type="ORF">LAME_0G08636G</name>
</gene>
<dbReference type="AlphaFoldDB" id="A0A1G4K8F9"/>
<dbReference type="CDD" id="cd11608">
    <property type="entry name" value="eIF2D_C"/>
    <property type="match status" value="1"/>
</dbReference>
<sequence length="573" mass="63793">MFKKDPQIKALSNLKNSERKRIQSQCQTQTGLTSYVFPSQVVKQTTFKTQFTAGTVFTDEANVPIWFKEKFIDLLFPTVYTCWNWPDLLPVVLAHEYVVEEKVVKGANLMLPGTVPPFDPRCVRYQMVGVASTRSPNIVKAVGIVQLDLPAYSRVIGETGVAVEIVHVFDDGLCKTFKAKVEPPEPGVSVESDSDEQVSESELDTEEQVQSETPKTDPTPGADLATDLENVAEQLAQLHTEDVDHFFTRSLYYTLTQDANFSVPVTSSNFVSNHILRNLPSVDLQQVNIKKTSWRKTAKFLKHFEKEGFLKLKGKGDDLVVVGVATKASKPELANFVPYRVGGMAGGSHSGAKQSQDQPQRPMMTAVTLYKPISSAKDFLRALDLKIDHLFTQQELKTGVDRYIAEKKLMSPDNRAAVRLDDLLYTAVNRAAKKENAVRTIPRAQIIAAILKGNFSEHFVILKPDGSPLFKNPLKGSIPTVEIVTEMKIGRKVVTKVSNFEKFQIDEQELAEMLRKKCSGSTTIGEKTTSPKTLEVTVQGPHGPAVIDLLNDQGIPTKWINFVNKLKKTKKRS</sequence>
<dbReference type="InterPro" id="IPR036885">
    <property type="entry name" value="SWIB_MDM2_dom_sf"/>
</dbReference>
<dbReference type="InterPro" id="IPR015947">
    <property type="entry name" value="PUA-like_sf"/>
</dbReference>
<accession>A0A1G4K8F9</accession>
<evidence type="ECO:0000259" key="3">
    <source>
        <dbReference type="PROSITE" id="PS50296"/>
    </source>
</evidence>
<dbReference type="SUPFAM" id="SSF55159">
    <property type="entry name" value="eIF1-like"/>
    <property type="match status" value="1"/>
</dbReference>
<dbReference type="InterPro" id="IPR039757">
    <property type="entry name" value="EIF2D"/>
</dbReference>
<evidence type="ECO:0000256" key="2">
    <source>
        <dbReference type="SAM" id="MobiDB-lite"/>
    </source>
</evidence>
<dbReference type="PANTHER" id="PTHR12217">
    <property type="entry name" value="EUKARYOTIC TRANSLATION INITIATION FACTOR 2D"/>
    <property type="match status" value="1"/>
</dbReference>
<dbReference type="PROSITE" id="PS50296">
    <property type="entry name" value="SUI1"/>
    <property type="match status" value="1"/>
</dbReference>
<protein>
    <submittedName>
        <fullName evidence="5">LAME_0G08636g1_1</fullName>
    </submittedName>
</protein>
<evidence type="ECO:0000259" key="4">
    <source>
        <dbReference type="PROSITE" id="PS51925"/>
    </source>
</evidence>
<dbReference type="Proteomes" id="UP000191144">
    <property type="component" value="Chromosome G"/>
</dbReference>
<feature type="region of interest" description="Disordered" evidence="2">
    <location>
        <begin position="182"/>
        <end position="223"/>
    </location>
</feature>
<dbReference type="InterPro" id="IPR039759">
    <property type="entry name" value="eIF2D_SUI1"/>
</dbReference>
<dbReference type="Gene3D" id="3.10.400.20">
    <property type="match status" value="1"/>
</dbReference>
<evidence type="ECO:0000313" key="5">
    <source>
        <dbReference type="EMBL" id="SCV00271.1"/>
    </source>
</evidence>
<dbReference type="Pfam" id="PF17832">
    <property type="entry name" value="Pre-PUA"/>
    <property type="match status" value="1"/>
</dbReference>
<dbReference type="InterPro" id="IPR036877">
    <property type="entry name" value="SUI1_dom_sf"/>
</dbReference>
<dbReference type="InterPro" id="IPR001950">
    <property type="entry name" value="SUI1"/>
</dbReference>
<dbReference type="Pfam" id="PF26292">
    <property type="entry name" value="PUA_elF2D"/>
    <property type="match status" value="1"/>
</dbReference>
<reference evidence="6" key="1">
    <citation type="submission" date="2016-03" db="EMBL/GenBank/DDBJ databases">
        <authorList>
            <person name="Devillers Hugo."/>
        </authorList>
    </citation>
    <scope>NUCLEOTIDE SEQUENCE [LARGE SCALE GENOMIC DNA]</scope>
</reference>
<dbReference type="Gene3D" id="3.30.780.10">
    <property type="entry name" value="SUI1-like domain"/>
    <property type="match status" value="1"/>
</dbReference>
<name>A0A1G4K8F9_9SACH</name>
<keyword evidence="6" id="KW-1185">Reference proteome</keyword>
<feature type="domain" description="DM2" evidence="4">
    <location>
        <begin position="368"/>
        <end position="453"/>
    </location>
</feature>
<dbReference type="Pfam" id="PF25304">
    <property type="entry name" value="WHD_eIF2D"/>
    <property type="match status" value="1"/>
</dbReference>
<dbReference type="InterPro" id="IPR003121">
    <property type="entry name" value="SWIB_MDM2_domain"/>
</dbReference>
<dbReference type="CDD" id="cd21156">
    <property type="entry name" value="PUA_eIF2d-like"/>
    <property type="match status" value="1"/>
</dbReference>
<dbReference type="InterPro" id="IPR057429">
    <property type="entry name" value="WH_eIF2D"/>
</dbReference>
<dbReference type="Pfam" id="PF01253">
    <property type="entry name" value="SUI1"/>
    <property type="match status" value="1"/>
</dbReference>
<dbReference type="GO" id="GO:0003743">
    <property type="term" value="F:translation initiation factor activity"/>
    <property type="evidence" value="ECO:0007669"/>
    <property type="project" value="InterPro"/>
</dbReference>
<dbReference type="EMBL" id="LT598484">
    <property type="protein sequence ID" value="SCV00271.1"/>
    <property type="molecule type" value="Genomic_DNA"/>
</dbReference>
<proteinExistence type="inferred from homology"/>
<dbReference type="InterPro" id="IPR041366">
    <property type="entry name" value="Pre-PUA"/>
</dbReference>
<dbReference type="PROSITE" id="PS51925">
    <property type="entry name" value="SWIB_MDM2"/>
    <property type="match status" value="1"/>
</dbReference>
<dbReference type="InterPro" id="IPR058886">
    <property type="entry name" value="SWIB_eIF2D"/>
</dbReference>
<dbReference type="InterPro" id="IPR048248">
    <property type="entry name" value="PUA_eIF2d-like"/>
</dbReference>
<dbReference type="Pfam" id="PF26291">
    <property type="entry name" value="SWIB_eIF2D"/>
    <property type="match status" value="1"/>
</dbReference>
<dbReference type="SUPFAM" id="SSF47592">
    <property type="entry name" value="SWIB/MDM2 domain"/>
    <property type="match status" value="1"/>
</dbReference>
<dbReference type="PROSITE" id="PS50890">
    <property type="entry name" value="PUA"/>
    <property type="match status" value="1"/>
</dbReference>
<evidence type="ECO:0000313" key="6">
    <source>
        <dbReference type="Proteomes" id="UP000191144"/>
    </source>
</evidence>
<organism evidence="5 6">
    <name type="scientific">Lachancea meyersii CBS 8951</name>
    <dbReference type="NCBI Taxonomy" id="1266667"/>
    <lineage>
        <taxon>Eukaryota</taxon>
        <taxon>Fungi</taxon>
        <taxon>Dikarya</taxon>
        <taxon>Ascomycota</taxon>
        <taxon>Saccharomycotina</taxon>
        <taxon>Saccharomycetes</taxon>
        <taxon>Saccharomycetales</taxon>
        <taxon>Saccharomycetaceae</taxon>
        <taxon>Lachancea</taxon>
    </lineage>
</organism>
<dbReference type="SUPFAM" id="SSF88697">
    <property type="entry name" value="PUA domain-like"/>
    <property type="match status" value="1"/>
</dbReference>
<feature type="domain" description="SUI1" evidence="3">
    <location>
        <begin position="481"/>
        <end position="554"/>
    </location>
</feature>
<evidence type="ECO:0000256" key="1">
    <source>
        <dbReference type="ARBA" id="ARBA00010359"/>
    </source>
</evidence>
<dbReference type="PANTHER" id="PTHR12217:SF4">
    <property type="entry name" value="EUKARYOTIC TRANSLATION INITIATION FACTOR 2D"/>
    <property type="match status" value="1"/>
</dbReference>
<dbReference type="FunFam" id="3.30.780.10:FF:000008">
    <property type="entry name" value="eukaryotic translation initiation factor 2D"/>
    <property type="match status" value="1"/>
</dbReference>
<comment type="similarity">
    <text evidence="1">Belongs to the eIF2D family.</text>
</comment>